<proteinExistence type="inferred from homology"/>
<dbReference type="AlphaFoldDB" id="N1PB65"/>
<evidence type="ECO:0000256" key="3">
    <source>
        <dbReference type="SAM" id="MobiDB-lite"/>
    </source>
</evidence>
<dbReference type="FunCoup" id="N1PB65">
    <property type="interactions" value="1051"/>
</dbReference>
<dbReference type="SMART" id="SM00685">
    <property type="entry name" value="DM14"/>
    <property type="match status" value="4"/>
</dbReference>
<name>N1PB65_CAPTE</name>
<dbReference type="InterPro" id="IPR039725">
    <property type="entry name" value="CC2D1A/B"/>
</dbReference>
<feature type="compositionally biased region" description="Polar residues" evidence="3">
    <location>
        <begin position="712"/>
        <end position="736"/>
    </location>
</feature>
<sequence>MHDLDHLVAQSMNMKEIASDEEVSDTEDDDLLAELHGLSEESEAVVSREPTPPTSHSVLAIVNDRVDNYQLGLASARSMNDGSKVRRLERGLKTLQSQAKQLNAGKMIAEDDIPPAIVIRTTEPPPSEPIEEEPLPPPPVFEPTVSTSTEQQPMELFEANTVTSVANGSVMTKLSEEDQEVHNMLMMRRNQYKTAAVQAKHNADETAARRLYRTAKQFDVVIRALEEGKPVDLTQMPPSPPGMADVVPVASERMQGSSSPEQNKSKLFHAPESASTVLEALQQRLAKYEATSQAAKEEGSSSKARRMGRIVKQYQSAIKAYKAKQPINFDDLPCPPGFPPIPGNRPKASPTEPLPPPPPLTIKDDSPVQPSTPQVSSASRAESQALFLQERQLQFKKAALIAKKNGDLALARNYLRLAKGFDQMIQASHSGLPVDMSQVPPPPGSSSVGHLEFIPANENGVQLGDRDEAYKKLEQDLIQQIRTCTSNADHFTKLGDVTSATRFDKMGQNSRKDLAALKNAFKHGDPVPRFHYETRSFTLVQSCTDLGDNSLEIQIIRGINLCLPSGYSSKDLDTYVKYEFPYPNDEPQKGESDICKHTNNPEYNQCFKLDINRKSRAFLRLLKSNKFIKGEIYYKRGFLKSDKLLGTANVKLLPLETQCEIHDSFDLMDGRKSIGGKLEMKIRVRHPFISKQVEEVKERWLVIDNFERKLQPPQQNQMRQKSPNRTNTSLESSDSASPPLASTYVSMEVLKYERQMLDQQILRYKGKLTPNEEEAMKHKSELLTQRVEETRDALRKGGVATLKIYADAIEKTQNVYLQEARSLVQTGNRVKAQTIMTKKKLVEREVEAIRAKLPS</sequence>
<dbReference type="PANTHER" id="PTHR13076:SF9">
    <property type="entry name" value="COILED-COIL AND C2 DOMAIN-CONTAINING PROTEIN 1-LIKE"/>
    <property type="match status" value="1"/>
</dbReference>
<dbReference type="Pfam" id="PF00168">
    <property type="entry name" value="C2"/>
    <property type="match status" value="1"/>
</dbReference>
<feature type="region of interest" description="Disordered" evidence="3">
    <location>
        <begin position="123"/>
        <end position="146"/>
    </location>
</feature>
<evidence type="ECO:0000259" key="4">
    <source>
        <dbReference type="PROSITE" id="PS50004"/>
    </source>
</evidence>
<dbReference type="CDD" id="cd08690">
    <property type="entry name" value="C2_Freud-1"/>
    <property type="match status" value="1"/>
</dbReference>
<dbReference type="Gene3D" id="2.60.40.150">
    <property type="entry name" value="C2 domain"/>
    <property type="match status" value="1"/>
</dbReference>
<feature type="compositionally biased region" description="Low complexity" evidence="3">
    <location>
        <begin position="367"/>
        <end position="379"/>
    </location>
</feature>
<evidence type="ECO:0000256" key="2">
    <source>
        <dbReference type="SAM" id="Coils"/>
    </source>
</evidence>
<dbReference type="EMBL" id="AMQN01000021">
    <property type="status" value="NOT_ANNOTATED_CDS"/>
    <property type="molecule type" value="Genomic_DNA"/>
</dbReference>
<dbReference type="EMBL" id="KB291798">
    <property type="protein sequence ID" value="ELU18816.1"/>
    <property type="molecule type" value="Genomic_DNA"/>
</dbReference>
<dbReference type="GO" id="GO:0001227">
    <property type="term" value="F:DNA-binding transcription repressor activity, RNA polymerase II-specific"/>
    <property type="evidence" value="ECO:0007669"/>
    <property type="project" value="InterPro"/>
</dbReference>
<dbReference type="InterPro" id="IPR006608">
    <property type="entry name" value="CC2D1A/B_DM14"/>
</dbReference>
<accession>N1PB65</accession>
<evidence type="ECO:0000313" key="6">
    <source>
        <dbReference type="EnsemblMetazoa" id="CapteP161585"/>
    </source>
</evidence>
<reference evidence="6" key="3">
    <citation type="submission" date="2015-06" db="UniProtKB">
        <authorList>
            <consortium name="EnsemblMetazoa"/>
        </authorList>
    </citation>
    <scope>IDENTIFICATION</scope>
</reference>
<evidence type="ECO:0000313" key="7">
    <source>
        <dbReference type="Proteomes" id="UP000014760"/>
    </source>
</evidence>
<dbReference type="PANTHER" id="PTHR13076">
    <property type="entry name" value="COILED-COIL AND C2 DOMAIN-CONTAINING PROTEIN 1-LIKE"/>
    <property type="match status" value="1"/>
</dbReference>
<feature type="region of interest" description="Disordered" evidence="3">
    <location>
        <begin position="331"/>
        <end position="380"/>
    </location>
</feature>
<keyword evidence="7" id="KW-1185">Reference proteome</keyword>
<feature type="region of interest" description="Disordered" evidence="3">
    <location>
        <begin position="711"/>
        <end position="739"/>
    </location>
</feature>
<dbReference type="SUPFAM" id="SSF49562">
    <property type="entry name" value="C2 domain (Calcium/lipid-binding domain, CaLB)"/>
    <property type="match status" value="1"/>
</dbReference>
<feature type="coiled-coil region" evidence="2">
    <location>
        <begin position="85"/>
        <end position="112"/>
    </location>
</feature>
<organism evidence="5">
    <name type="scientific">Capitella teleta</name>
    <name type="common">Polychaete worm</name>
    <dbReference type="NCBI Taxonomy" id="283909"/>
    <lineage>
        <taxon>Eukaryota</taxon>
        <taxon>Metazoa</taxon>
        <taxon>Spiralia</taxon>
        <taxon>Lophotrochozoa</taxon>
        <taxon>Annelida</taxon>
        <taxon>Polychaeta</taxon>
        <taxon>Sedentaria</taxon>
        <taxon>Scolecida</taxon>
        <taxon>Capitellidae</taxon>
        <taxon>Capitella</taxon>
    </lineage>
</organism>
<dbReference type="Pfam" id="PF21528">
    <property type="entry name" value="CC2D1A-B_DM14"/>
    <property type="match status" value="4"/>
</dbReference>
<gene>
    <name evidence="5" type="ORF">CAPTEDRAFT_161585</name>
</gene>
<reference evidence="7" key="1">
    <citation type="submission" date="2012-12" db="EMBL/GenBank/DDBJ databases">
        <authorList>
            <person name="Hellsten U."/>
            <person name="Grimwood J."/>
            <person name="Chapman J.A."/>
            <person name="Shapiro H."/>
            <person name="Aerts A."/>
            <person name="Otillar R.P."/>
            <person name="Terry A.Y."/>
            <person name="Boore J.L."/>
            <person name="Simakov O."/>
            <person name="Marletaz F."/>
            <person name="Cho S.-J."/>
            <person name="Edsinger-Gonzales E."/>
            <person name="Havlak P."/>
            <person name="Kuo D.-H."/>
            <person name="Larsson T."/>
            <person name="Lv J."/>
            <person name="Arendt D."/>
            <person name="Savage R."/>
            <person name="Osoegawa K."/>
            <person name="de Jong P."/>
            <person name="Lindberg D.R."/>
            <person name="Seaver E.C."/>
            <person name="Weisblat D.A."/>
            <person name="Putnam N.H."/>
            <person name="Grigoriev I.V."/>
            <person name="Rokhsar D.S."/>
        </authorList>
    </citation>
    <scope>NUCLEOTIDE SEQUENCE</scope>
    <source>
        <strain evidence="7">I ESC-2004</strain>
    </source>
</reference>
<evidence type="ECO:0000256" key="1">
    <source>
        <dbReference type="ARBA" id="ARBA00010672"/>
    </source>
</evidence>
<protein>
    <recommendedName>
        <fullName evidence="4">C2 domain-containing protein</fullName>
    </recommendedName>
</protein>
<dbReference type="EnsemblMetazoa" id="CapteT161585">
    <property type="protein sequence ID" value="CapteP161585"/>
    <property type="gene ID" value="CapteG161585"/>
</dbReference>
<dbReference type="Proteomes" id="UP000014760">
    <property type="component" value="Unassembled WGS sequence"/>
</dbReference>
<reference evidence="5 7" key="2">
    <citation type="journal article" date="2013" name="Nature">
        <title>Insights into bilaterian evolution from three spiralian genomes.</title>
        <authorList>
            <person name="Simakov O."/>
            <person name="Marletaz F."/>
            <person name="Cho S.J."/>
            <person name="Edsinger-Gonzales E."/>
            <person name="Havlak P."/>
            <person name="Hellsten U."/>
            <person name="Kuo D.H."/>
            <person name="Larsson T."/>
            <person name="Lv J."/>
            <person name="Arendt D."/>
            <person name="Savage R."/>
            <person name="Osoegawa K."/>
            <person name="de Jong P."/>
            <person name="Grimwood J."/>
            <person name="Chapman J.A."/>
            <person name="Shapiro H."/>
            <person name="Aerts A."/>
            <person name="Otillar R.P."/>
            <person name="Terry A.Y."/>
            <person name="Boore J.L."/>
            <person name="Grigoriev I.V."/>
            <person name="Lindberg D.R."/>
            <person name="Seaver E.C."/>
            <person name="Weisblat D.A."/>
            <person name="Putnam N.H."/>
            <person name="Rokhsar D.S."/>
        </authorList>
    </citation>
    <scope>NUCLEOTIDE SEQUENCE</scope>
    <source>
        <strain evidence="5 7">I ESC-2004</strain>
    </source>
</reference>
<dbReference type="InterPro" id="IPR037772">
    <property type="entry name" value="C2_Freud"/>
</dbReference>
<dbReference type="OMA" id="HQTGRTK"/>
<dbReference type="OrthoDB" id="19996at2759"/>
<feature type="compositionally biased region" description="Pro residues" evidence="3">
    <location>
        <begin position="333"/>
        <end position="343"/>
    </location>
</feature>
<dbReference type="InterPro" id="IPR035892">
    <property type="entry name" value="C2_domain_sf"/>
</dbReference>
<dbReference type="InterPro" id="IPR000008">
    <property type="entry name" value="C2_dom"/>
</dbReference>
<dbReference type="SMART" id="SM00239">
    <property type="entry name" value="C2"/>
    <property type="match status" value="1"/>
</dbReference>
<dbReference type="STRING" id="283909.N1PB65"/>
<dbReference type="HOGENOM" id="CLU_008808_1_0_1"/>
<evidence type="ECO:0000313" key="5">
    <source>
        <dbReference type="EMBL" id="ELU18816.1"/>
    </source>
</evidence>
<dbReference type="PROSITE" id="PS50004">
    <property type="entry name" value="C2"/>
    <property type="match status" value="1"/>
</dbReference>
<comment type="similarity">
    <text evidence="1">Belongs to the CC2D1 family.</text>
</comment>
<feature type="domain" description="C2" evidence="4">
    <location>
        <begin position="522"/>
        <end position="665"/>
    </location>
</feature>
<keyword evidence="2" id="KW-0175">Coiled coil</keyword>